<organism evidence="2 3">
    <name type="scientific">Brassica napus</name>
    <name type="common">Rape</name>
    <dbReference type="NCBI Taxonomy" id="3708"/>
    <lineage>
        <taxon>Eukaryota</taxon>
        <taxon>Viridiplantae</taxon>
        <taxon>Streptophyta</taxon>
        <taxon>Embryophyta</taxon>
        <taxon>Tracheophyta</taxon>
        <taxon>Spermatophyta</taxon>
        <taxon>Magnoliopsida</taxon>
        <taxon>eudicotyledons</taxon>
        <taxon>Gunneridae</taxon>
        <taxon>Pentapetalae</taxon>
        <taxon>rosids</taxon>
        <taxon>malvids</taxon>
        <taxon>Brassicales</taxon>
        <taxon>Brassicaceae</taxon>
        <taxon>Brassiceae</taxon>
        <taxon>Brassica</taxon>
    </lineage>
</organism>
<name>A0ABQ8D3I5_BRANA</name>
<keyword evidence="3" id="KW-1185">Reference proteome</keyword>
<sequence>MVTEDSSPKETNPTTFKLIVPVIATTFGGGCLFMSVHETINSRNAQDTFYTEARAMLLKLGLEGELQELNIPPGARLLILDHIKRFVYKLLYSYMDQRCELDPTILCCLRWKIASEESSNLTL</sequence>
<keyword evidence="1" id="KW-0812">Transmembrane</keyword>
<keyword evidence="1" id="KW-1133">Transmembrane helix</keyword>
<accession>A0ABQ8D3I5</accession>
<evidence type="ECO:0000313" key="2">
    <source>
        <dbReference type="EMBL" id="KAH0923930.1"/>
    </source>
</evidence>
<proteinExistence type="predicted"/>
<feature type="transmembrane region" description="Helical" evidence="1">
    <location>
        <begin position="18"/>
        <end position="36"/>
    </location>
</feature>
<evidence type="ECO:0000256" key="1">
    <source>
        <dbReference type="SAM" id="Phobius"/>
    </source>
</evidence>
<dbReference type="Proteomes" id="UP000824890">
    <property type="component" value="Unassembled WGS sequence"/>
</dbReference>
<keyword evidence="1" id="KW-0472">Membrane</keyword>
<gene>
    <name evidence="2" type="ORF">HID58_023948</name>
</gene>
<comment type="caution">
    <text evidence="2">The sequence shown here is derived from an EMBL/GenBank/DDBJ whole genome shotgun (WGS) entry which is preliminary data.</text>
</comment>
<reference evidence="2 3" key="1">
    <citation type="submission" date="2021-05" db="EMBL/GenBank/DDBJ databases">
        <title>Genome Assembly of Synthetic Allotetraploid Brassica napus Reveals Homoeologous Exchanges between Subgenomes.</title>
        <authorList>
            <person name="Davis J.T."/>
        </authorList>
    </citation>
    <scope>NUCLEOTIDE SEQUENCE [LARGE SCALE GENOMIC DNA]</scope>
    <source>
        <strain evidence="3">cv. Da-Ae</strain>
        <tissue evidence="2">Seedling</tissue>
    </source>
</reference>
<dbReference type="EMBL" id="JAGKQM010000006">
    <property type="protein sequence ID" value="KAH0923930.1"/>
    <property type="molecule type" value="Genomic_DNA"/>
</dbReference>
<evidence type="ECO:0000313" key="3">
    <source>
        <dbReference type="Proteomes" id="UP000824890"/>
    </source>
</evidence>
<feature type="non-terminal residue" evidence="2">
    <location>
        <position position="123"/>
    </location>
</feature>
<protein>
    <submittedName>
        <fullName evidence="2">Uncharacterized protein</fullName>
    </submittedName>
</protein>